<keyword evidence="3 5" id="KW-0699">rRNA-binding</keyword>
<dbReference type="EMBL" id="FLRC01000004">
    <property type="protein sequence ID" value="SBT23911.1"/>
    <property type="molecule type" value="Genomic_DNA"/>
</dbReference>
<evidence type="ECO:0000256" key="3">
    <source>
        <dbReference type="ARBA" id="ARBA00022730"/>
    </source>
</evidence>
<dbReference type="EMBL" id="LT907988">
    <property type="protein sequence ID" value="SOE47205.1"/>
    <property type="molecule type" value="Genomic_DNA"/>
</dbReference>
<dbReference type="CDD" id="cd16331">
    <property type="entry name" value="YjgA-like"/>
    <property type="match status" value="1"/>
</dbReference>
<dbReference type="GO" id="GO:0019843">
    <property type="term" value="F:rRNA binding"/>
    <property type="evidence" value="ECO:0007669"/>
    <property type="project" value="UniProtKB-UniRule"/>
</dbReference>
<dbReference type="SUPFAM" id="SSF158710">
    <property type="entry name" value="PSPTO4464-like"/>
    <property type="match status" value="1"/>
</dbReference>
<proteinExistence type="inferred from homology"/>
<dbReference type="GO" id="GO:1902626">
    <property type="term" value="P:assembly of large subunit precursor of preribosome"/>
    <property type="evidence" value="ECO:0007669"/>
    <property type="project" value="UniProtKB-UniRule"/>
</dbReference>
<dbReference type="KEGG" id="odi:ODI_R0704"/>
<evidence type="ECO:0000256" key="1">
    <source>
        <dbReference type="ARBA" id="ARBA00022490"/>
    </source>
</evidence>
<evidence type="ECO:0000313" key="8">
    <source>
        <dbReference type="EMBL" id="SOE47205.1"/>
    </source>
</evidence>
<gene>
    <name evidence="5" type="primary">darP</name>
    <name evidence="7" type="ORF">ODI_02600</name>
    <name evidence="8" type="ORF">ODI_R0704</name>
</gene>
<dbReference type="PANTHER" id="PTHR38101">
    <property type="entry name" value="UPF0307 PROTEIN YJGA"/>
    <property type="match status" value="1"/>
</dbReference>
<comment type="similarity">
    <text evidence="5">Belongs to the DarP family.</text>
</comment>
<dbReference type="Pfam" id="PF04751">
    <property type="entry name" value="DarP"/>
    <property type="match status" value="1"/>
</dbReference>
<dbReference type="AlphaFoldDB" id="A0A1C3JXC3"/>
<dbReference type="InterPro" id="IPR006839">
    <property type="entry name" value="DarP"/>
</dbReference>
<comment type="subcellular location">
    <subcellularLocation>
        <location evidence="5">Cytoplasm</location>
    </subcellularLocation>
    <text evidence="5">Associates with late stage pre-50S ribosomal subunits.</text>
</comment>
<keyword evidence="2 5" id="KW-0690">Ribosome biogenesis</keyword>
<evidence type="ECO:0000313" key="7">
    <source>
        <dbReference type="EMBL" id="SBT23911.1"/>
    </source>
</evidence>
<evidence type="ECO:0000256" key="5">
    <source>
        <dbReference type="HAMAP-Rule" id="MF_00765"/>
    </source>
</evidence>
<comment type="function">
    <text evidence="5">Member of a network of 50S ribosomal subunit biogenesis factors which assembles along the 30S-50S interface, preventing incorrect 23S rRNA structures from forming. Promotes peptidyl transferase center (PTC) maturation.</text>
</comment>
<accession>A0A1C3JXC3</accession>
<organism evidence="7 9">
    <name type="scientific">Orrella dioscoreae</name>
    <dbReference type="NCBI Taxonomy" id="1851544"/>
    <lineage>
        <taxon>Bacteria</taxon>
        <taxon>Pseudomonadati</taxon>
        <taxon>Pseudomonadota</taxon>
        <taxon>Betaproteobacteria</taxon>
        <taxon>Burkholderiales</taxon>
        <taxon>Alcaligenaceae</taxon>
        <taxon>Orrella</taxon>
    </lineage>
</organism>
<dbReference type="NCBIfam" id="NF003593">
    <property type="entry name" value="PRK05255.1-1"/>
    <property type="match status" value="1"/>
</dbReference>
<dbReference type="Proteomes" id="UP000078558">
    <property type="component" value="Chromosome I"/>
</dbReference>
<dbReference type="PANTHER" id="PTHR38101:SF1">
    <property type="entry name" value="UPF0307 PROTEIN YJGA"/>
    <property type="match status" value="1"/>
</dbReference>
<keyword evidence="1 5" id="KW-0963">Cytoplasm</keyword>
<dbReference type="STRING" id="1851544.ODI_02600"/>
<keyword evidence="9" id="KW-1185">Reference proteome</keyword>
<feature type="region of interest" description="Disordered" evidence="6">
    <location>
        <begin position="1"/>
        <end position="23"/>
    </location>
</feature>
<dbReference type="RefSeq" id="WP_067749573.1">
    <property type="nucleotide sequence ID" value="NZ_LT907988.1"/>
</dbReference>
<dbReference type="PIRSF" id="PIRSF016183">
    <property type="entry name" value="UCP016183"/>
    <property type="match status" value="1"/>
</dbReference>
<dbReference type="Gene3D" id="1.10.60.30">
    <property type="entry name" value="PSPTO4464-like domains"/>
    <property type="match status" value="2"/>
</dbReference>
<reference evidence="7 9" key="1">
    <citation type="submission" date="2016-06" db="EMBL/GenBank/DDBJ databases">
        <authorList>
            <person name="Kjaerup R.B."/>
            <person name="Dalgaard T.S."/>
            <person name="Juul-Madsen H.R."/>
        </authorList>
    </citation>
    <scope>NUCLEOTIDE SEQUENCE [LARGE SCALE GENOMIC DNA]</scope>
    <source>
        <strain evidence="7">Orrdi1</strain>
    </source>
</reference>
<evidence type="ECO:0000313" key="9">
    <source>
        <dbReference type="Proteomes" id="UP000078558"/>
    </source>
</evidence>
<protein>
    <recommendedName>
        <fullName evidence="5">Dual-action ribosomal maturation protein DarP</fullName>
    </recommendedName>
    <alternativeName>
        <fullName evidence="5">Large ribosomal subunit assembly factor DarP</fullName>
    </alternativeName>
</protein>
<name>A0A1C3JXC3_9BURK</name>
<reference evidence="8 9" key="2">
    <citation type="submission" date="2017-08" db="EMBL/GenBank/DDBJ databases">
        <authorList>
            <person name="de Groot N.N."/>
        </authorList>
    </citation>
    <scope>NUCLEOTIDE SEQUENCE [LARGE SCALE GENOMIC DNA]</scope>
    <source>
        <strain evidence="8">Orrdi1</strain>
    </source>
</reference>
<dbReference type="GO" id="GO:0043022">
    <property type="term" value="F:ribosome binding"/>
    <property type="evidence" value="ECO:0007669"/>
    <property type="project" value="UniProtKB-UniRule"/>
</dbReference>
<dbReference type="HAMAP" id="MF_00765">
    <property type="entry name" value="DarP"/>
    <property type="match status" value="1"/>
</dbReference>
<feature type="compositionally biased region" description="Basic and acidic residues" evidence="6">
    <location>
        <begin position="1"/>
        <end position="11"/>
    </location>
</feature>
<evidence type="ECO:0000256" key="4">
    <source>
        <dbReference type="ARBA" id="ARBA00022884"/>
    </source>
</evidence>
<keyword evidence="4 5" id="KW-0694">RNA-binding</keyword>
<evidence type="ECO:0000256" key="6">
    <source>
        <dbReference type="SAM" id="MobiDB-lite"/>
    </source>
</evidence>
<dbReference type="GO" id="GO:0005829">
    <property type="term" value="C:cytosol"/>
    <property type="evidence" value="ECO:0007669"/>
    <property type="project" value="TreeGrafter"/>
</dbReference>
<evidence type="ECO:0000256" key="2">
    <source>
        <dbReference type="ARBA" id="ARBA00022517"/>
    </source>
</evidence>
<dbReference type="InterPro" id="IPR023153">
    <property type="entry name" value="DarP_sf"/>
</dbReference>
<dbReference type="OrthoDB" id="5293604at2"/>
<sequence>MHAHSDTPDHDDAYDDFDDRPSKSQVKRDMHALLDLGKELIDLPVDRLKQLPLSERLYQEIREAQRITSHGGRRRQVHFVGKLMRDAPADEIRQQLHDWAKGSREQTAHMHRLETLRDRLLADDDALTGLLADHPGADIQRLRTLIREGRKEAAANAALTQGREPQRKHYRALFQELKGMIPAP</sequence>